<evidence type="ECO:0000256" key="12">
    <source>
        <dbReference type="ARBA" id="ARBA00029736"/>
    </source>
</evidence>
<dbReference type="PANTHER" id="PTHR46417:SF1">
    <property type="entry name" value="TRNA (GUANINE-N(1)-)-METHYLTRANSFERASE"/>
    <property type="match status" value="1"/>
</dbReference>
<evidence type="ECO:0000256" key="16">
    <source>
        <dbReference type="PIRSR" id="PIRSR000386-1"/>
    </source>
</evidence>
<dbReference type="InterPro" id="IPR029028">
    <property type="entry name" value="Alpha/beta_knot_MTases"/>
</dbReference>
<gene>
    <name evidence="15 19" type="primary">trmD</name>
    <name evidence="19" type="ORF">Heshes_23270</name>
    <name evidence="20" type="ORF">SAMN04489725_1091</name>
</gene>
<dbReference type="SUPFAM" id="SSF75217">
    <property type="entry name" value="alpha/beta knot"/>
    <property type="match status" value="1"/>
</dbReference>
<protein>
    <recommendedName>
        <fullName evidence="6 15">tRNA (guanine-N(1)-)-methyltransferase</fullName>
        <ecNumber evidence="5 15">2.1.1.228</ecNumber>
    </recommendedName>
    <alternativeName>
        <fullName evidence="12 15">M1G-methyltransferase</fullName>
    </alternativeName>
    <alternativeName>
        <fullName evidence="13 15">tRNA [GM37] methyltransferase</fullName>
    </alternativeName>
</protein>
<keyword evidence="21" id="KW-1185">Reference proteome</keyword>
<dbReference type="FunFam" id="3.40.1280.10:FF:000001">
    <property type="entry name" value="tRNA (guanine-N(1)-)-methyltransferase"/>
    <property type="match status" value="1"/>
</dbReference>
<dbReference type="RefSeq" id="WP_006446929.1">
    <property type="nucleotide sequence ID" value="NZ_BSRA01000014.1"/>
</dbReference>
<feature type="binding site" evidence="15 16">
    <location>
        <position position="120"/>
    </location>
    <ligand>
        <name>S-adenosyl-L-methionine</name>
        <dbReference type="ChEBI" id="CHEBI:59789"/>
    </ligand>
</feature>
<comment type="subunit">
    <text evidence="4 15 17">Homodimer.</text>
</comment>
<dbReference type="FunFam" id="1.10.1270.20:FF:000001">
    <property type="entry name" value="tRNA (guanine-N(1)-)-methyltransferase"/>
    <property type="match status" value="1"/>
</dbReference>
<keyword evidence="11 15" id="KW-0819">tRNA processing</keyword>
<evidence type="ECO:0000256" key="5">
    <source>
        <dbReference type="ARBA" id="ARBA00012807"/>
    </source>
</evidence>
<evidence type="ECO:0000259" key="18">
    <source>
        <dbReference type="Pfam" id="PF01746"/>
    </source>
</evidence>
<evidence type="ECO:0000256" key="8">
    <source>
        <dbReference type="ARBA" id="ARBA00022603"/>
    </source>
</evidence>
<dbReference type="STRING" id="89784.SAMN04489725_1091"/>
<dbReference type="PIRSF" id="PIRSF000386">
    <property type="entry name" value="tRNA_mtase"/>
    <property type="match status" value="1"/>
</dbReference>
<evidence type="ECO:0000256" key="9">
    <source>
        <dbReference type="ARBA" id="ARBA00022679"/>
    </source>
</evidence>
<proteinExistence type="inferred from homology"/>
<dbReference type="InterPro" id="IPR016009">
    <property type="entry name" value="tRNA_MeTrfase_TRMD/TRM10"/>
</dbReference>
<feature type="domain" description="tRNA methyltransferase TRMD/TRM10-type" evidence="18">
    <location>
        <begin position="4"/>
        <end position="231"/>
    </location>
</feature>
<evidence type="ECO:0000256" key="3">
    <source>
        <dbReference type="ARBA" id="ARBA00007630"/>
    </source>
</evidence>
<dbReference type="InterPro" id="IPR023148">
    <property type="entry name" value="tRNA_m1G_MeTrfase_C_sf"/>
</dbReference>
<keyword evidence="10 15" id="KW-0949">S-adenosyl-L-methionine</keyword>
<dbReference type="InterPro" id="IPR029026">
    <property type="entry name" value="tRNA_m1G_MTases_N"/>
</dbReference>
<dbReference type="Proteomes" id="UP001157137">
    <property type="component" value="Unassembled WGS sequence"/>
</dbReference>
<keyword evidence="8 15" id="KW-0489">Methyltransferase</keyword>
<evidence type="ECO:0000256" key="14">
    <source>
        <dbReference type="ARBA" id="ARBA00047783"/>
    </source>
</evidence>
<evidence type="ECO:0000256" key="7">
    <source>
        <dbReference type="ARBA" id="ARBA00022490"/>
    </source>
</evidence>
<dbReference type="NCBIfam" id="NF000648">
    <property type="entry name" value="PRK00026.1"/>
    <property type="match status" value="1"/>
</dbReference>
<reference evidence="20" key="1">
    <citation type="submission" date="2016-10" db="EMBL/GenBank/DDBJ databases">
        <authorList>
            <person name="de Groot N.N."/>
        </authorList>
    </citation>
    <scope>NUCLEOTIDE SEQUENCE [LARGE SCALE GENOMIC DNA]</scope>
    <source>
        <strain evidence="20">DSM 12489</strain>
    </source>
</reference>
<name>A0A1H2UU13_9BACL</name>
<accession>A0A1H2UU13</accession>
<evidence type="ECO:0000256" key="4">
    <source>
        <dbReference type="ARBA" id="ARBA00011738"/>
    </source>
</evidence>
<reference evidence="21" key="2">
    <citation type="submission" date="2016-10" db="EMBL/GenBank/DDBJ databases">
        <authorList>
            <person name="Varghese N."/>
        </authorList>
    </citation>
    <scope>NUCLEOTIDE SEQUENCE [LARGE SCALE GENOMIC DNA]</scope>
    <source>
        <strain evidence="21">DSM 12489</strain>
    </source>
</reference>
<comment type="function">
    <text evidence="1 15 17">Specifically methylates guanosine-37 in various tRNAs.</text>
</comment>
<dbReference type="PANTHER" id="PTHR46417">
    <property type="entry name" value="TRNA (GUANINE-N(1)-)-METHYLTRANSFERASE"/>
    <property type="match status" value="1"/>
</dbReference>
<evidence type="ECO:0000256" key="13">
    <source>
        <dbReference type="ARBA" id="ARBA00033392"/>
    </source>
</evidence>
<dbReference type="CDD" id="cd18080">
    <property type="entry name" value="TrmD-like"/>
    <property type="match status" value="1"/>
</dbReference>
<evidence type="ECO:0000256" key="17">
    <source>
        <dbReference type="RuleBase" id="RU003464"/>
    </source>
</evidence>
<evidence type="ECO:0000256" key="15">
    <source>
        <dbReference type="HAMAP-Rule" id="MF_00605"/>
    </source>
</evidence>
<dbReference type="EMBL" id="BSRA01000014">
    <property type="protein sequence ID" value="GLV14643.1"/>
    <property type="molecule type" value="Genomic_DNA"/>
</dbReference>
<dbReference type="InterPro" id="IPR002649">
    <property type="entry name" value="tRNA_m1G_MeTrfase_TrmD"/>
</dbReference>
<comment type="catalytic activity">
    <reaction evidence="14 15 17">
        <text>guanosine(37) in tRNA + S-adenosyl-L-methionine = N(1)-methylguanosine(37) in tRNA + S-adenosyl-L-homocysteine + H(+)</text>
        <dbReference type="Rhea" id="RHEA:36899"/>
        <dbReference type="Rhea" id="RHEA-COMP:10145"/>
        <dbReference type="Rhea" id="RHEA-COMP:10147"/>
        <dbReference type="ChEBI" id="CHEBI:15378"/>
        <dbReference type="ChEBI" id="CHEBI:57856"/>
        <dbReference type="ChEBI" id="CHEBI:59789"/>
        <dbReference type="ChEBI" id="CHEBI:73542"/>
        <dbReference type="ChEBI" id="CHEBI:74269"/>
        <dbReference type="EC" id="2.1.1.228"/>
    </reaction>
</comment>
<evidence type="ECO:0000256" key="6">
    <source>
        <dbReference type="ARBA" id="ARBA00014679"/>
    </source>
</evidence>
<dbReference type="HAMAP" id="MF_00605">
    <property type="entry name" value="TrmD"/>
    <property type="match status" value="1"/>
</dbReference>
<dbReference type="Gene3D" id="3.40.1280.10">
    <property type="match status" value="1"/>
</dbReference>
<comment type="subcellular location">
    <subcellularLocation>
        <location evidence="2 15 17">Cytoplasm</location>
    </subcellularLocation>
</comment>
<feature type="binding site" evidence="15 16">
    <location>
        <begin position="140"/>
        <end position="145"/>
    </location>
    <ligand>
        <name>S-adenosyl-L-methionine</name>
        <dbReference type="ChEBI" id="CHEBI:59789"/>
    </ligand>
</feature>
<dbReference type="GO" id="GO:0002939">
    <property type="term" value="P:tRNA N1-guanine methylation"/>
    <property type="evidence" value="ECO:0007669"/>
    <property type="project" value="TreeGrafter"/>
</dbReference>
<dbReference type="Gene3D" id="1.10.1270.20">
    <property type="entry name" value="tRNA(m1g37)methyltransferase, domain 2"/>
    <property type="match status" value="1"/>
</dbReference>
<evidence type="ECO:0000313" key="19">
    <source>
        <dbReference type="EMBL" id="GLV14643.1"/>
    </source>
</evidence>
<comment type="similarity">
    <text evidence="3 15 17">Belongs to the RNA methyltransferase TrmD family.</text>
</comment>
<dbReference type="GO" id="GO:0005829">
    <property type="term" value="C:cytosol"/>
    <property type="evidence" value="ECO:0007669"/>
    <property type="project" value="TreeGrafter"/>
</dbReference>
<dbReference type="EMBL" id="FNOJ01000009">
    <property type="protein sequence ID" value="SDW59591.1"/>
    <property type="molecule type" value="Genomic_DNA"/>
</dbReference>
<evidence type="ECO:0000313" key="21">
    <source>
        <dbReference type="Proteomes" id="UP000182589"/>
    </source>
</evidence>
<dbReference type="Proteomes" id="UP000182589">
    <property type="component" value="Unassembled WGS sequence"/>
</dbReference>
<evidence type="ECO:0000313" key="20">
    <source>
        <dbReference type="EMBL" id="SDW59591.1"/>
    </source>
</evidence>
<organism evidence="20 21">
    <name type="scientific">Alicyclobacillus hesperidum</name>
    <dbReference type="NCBI Taxonomy" id="89784"/>
    <lineage>
        <taxon>Bacteria</taxon>
        <taxon>Bacillati</taxon>
        <taxon>Bacillota</taxon>
        <taxon>Bacilli</taxon>
        <taxon>Bacillales</taxon>
        <taxon>Alicyclobacillaceae</taxon>
        <taxon>Alicyclobacillus</taxon>
    </lineage>
</organism>
<dbReference type="NCBIfam" id="TIGR00088">
    <property type="entry name" value="trmD"/>
    <property type="match status" value="1"/>
</dbReference>
<evidence type="ECO:0000256" key="1">
    <source>
        <dbReference type="ARBA" id="ARBA00002634"/>
    </source>
</evidence>
<evidence type="ECO:0000256" key="2">
    <source>
        <dbReference type="ARBA" id="ARBA00004496"/>
    </source>
</evidence>
<dbReference type="Pfam" id="PF01746">
    <property type="entry name" value="tRNA_m1G_MT"/>
    <property type="match status" value="1"/>
</dbReference>
<evidence type="ECO:0000256" key="10">
    <source>
        <dbReference type="ARBA" id="ARBA00022691"/>
    </source>
</evidence>
<keyword evidence="7 15" id="KW-0963">Cytoplasm</keyword>
<sequence length="258" mass="28990">MALAIHVLTLFPNMFSGVLGESMMKRAAEIGAVDVELIDFRQYAKDRHRTVDDTPYGGGAGMLLKPEPLFEAIDDLCNRLNTRLESPRARVVLLSPSGRRFTQQVAEEYAQSERIVLICGHYEGFDDRVRQALATEELSLGDFVMTGGEIAAMAVIDAVTRLLPGVLGNAASLEDESHVQGLLEYPQFTRPAVYRDLAVPEVLVSGNHQRIAEWRERHALYRTWKERPDLLRIEQLTPRQRAWLTAFEQGDLTGIDVE</sequence>
<reference evidence="19" key="3">
    <citation type="submission" date="2023-02" db="EMBL/GenBank/DDBJ databases">
        <title>Proposal of a novel subspecies: Alicyclobacillus hesperidum subspecies aegle.</title>
        <authorList>
            <person name="Goto K."/>
            <person name="Fujii T."/>
            <person name="Yasui K."/>
            <person name="Mochida K."/>
            <person name="Kato-Tanaka Y."/>
            <person name="Morohoshi S."/>
            <person name="An S.Y."/>
            <person name="Kasai H."/>
            <person name="Yokota A."/>
        </authorList>
    </citation>
    <scope>NUCLEOTIDE SEQUENCE</scope>
    <source>
        <strain evidence="19">DSM 12766</strain>
    </source>
</reference>
<evidence type="ECO:0000256" key="11">
    <source>
        <dbReference type="ARBA" id="ARBA00022694"/>
    </source>
</evidence>
<keyword evidence="9 15" id="KW-0808">Transferase</keyword>
<dbReference type="GO" id="GO:0052906">
    <property type="term" value="F:tRNA (guanine(37)-N1)-methyltransferase activity"/>
    <property type="evidence" value="ECO:0007669"/>
    <property type="project" value="UniProtKB-UniRule"/>
</dbReference>
<dbReference type="AlphaFoldDB" id="A0A1H2UU13"/>
<dbReference type="EC" id="2.1.1.228" evidence="5 15"/>